<reference evidence="1 2" key="1">
    <citation type="submission" date="2019-02" db="EMBL/GenBank/DDBJ databases">
        <title>Deep-cultivation of Planctomycetes and their phenomic and genomic characterization uncovers novel biology.</title>
        <authorList>
            <person name="Wiegand S."/>
            <person name="Jogler M."/>
            <person name="Boedeker C."/>
            <person name="Pinto D."/>
            <person name="Vollmers J."/>
            <person name="Rivas-Marin E."/>
            <person name="Kohn T."/>
            <person name="Peeters S.H."/>
            <person name="Heuer A."/>
            <person name="Rast P."/>
            <person name="Oberbeckmann S."/>
            <person name="Bunk B."/>
            <person name="Jeske O."/>
            <person name="Meyerdierks A."/>
            <person name="Storesund J.E."/>
            <person name="Kallscheuer N."/>
            <person name="Luecker S."/>
            <person name="Lage O.M."/>
            <person name="Pohl T."/>
            <person name="Merkel B.J."/>
            <person name="Hornburger P."/>
            <person name="Mueller R.-W."/>
            <person name="Bruemmer F."/>
            <person name="Labrenz M."/>
            <person name="Spormann A.M."/>
            <person name="Op Den Camp H."/>
            <person name="Overmann J."/>
            <person name="Amann R."/>
            <person name="Jetten M.S.M."/>
            <person name="Mascher T."/>
            <person name="Medema M.H."/>
            <person name="Devos D.P."/>
            <person name="Kaster A.-K."/>
            <person name="Ovreas L."/>
            <person name="Rohde M."/>
            <person name="Galperin M.Y."/>
            <person name="Jogler C."/>
        </authorList>
    </citation>
    <scope>NUCLEOTIDE SEQUENCE [LARGE SCALE GENOMIC DNA]</scope>
    <source>
        <strain evidence="1 2">Poly51</strain>
    </source>
</reference>
<accession>A0A5C6ECV4</accession>
<dbReference type="EMBL" id="SJPW01000007">
    <property type="protein sequence ID" value="TWU47573.1"/>
    <property type="molecule type" value="Genomic_DNA"/>
</dbReference>
<comment type="caution">
    <text evidence="1">The sequence shown here is derived from an EMBL/GenBank/DDBJ whole genome shotgun (WGS) entry which is preliminary data.</text>
</comment>
<organism evidence="1 2">
    <name type="scientific">Rubripirellula tenax</name>
    <dbReference type="NCBI Taxonomy" id="2528015"/>
    <lineage>
        <taxon>Bacteria</taxon>
        <taxon>Pseudomonadati</taxon>
        <taxon>Planctomycetota</taxon>
        <taxon>Planctomycetia</taxon>
        <taxon>Pirellulales</taxon>
        <taxon>Pirellulaceae</taxon>
        <taxon>Rubripirellula</taxon>
    </lineage>
</organism>
<keyword evidence="2" id="KW-1185">Reference proteome</keyword>
<dbReference type="SUPFAM" id="SSF53756">
    <property type="entry name" value="UDP-Glycosyltransferase/glycogen phosphorylase"/>
    <property type="match status" value="1"/>
</dbReference>
<dbReference type="Proteomes" id="UP000318288">
    <property type="component" value="Unassembled WGS sequence"/>
</dbReference>
<dbReference type="Gene3D" id="3.40.50.2000">
    <property type="entry name" value="Glycogen Phosphorylase B"/>
    <property type="match status" value="1"/>
</dbReference>
<dbReference type="AlphaFoldDB" id="A0A5C6ECV4"/>
<evidence type="ECO:0000313" key="2">
    <source>
        <dbReference type="Proteomes" id="UP000318288"/>
    </source>
</evidence>
<protein>
    <submittedName>
        <fullName evidence="1">Uncharacterized protein</fullName>
    </submittedName>
</protein>
<evidence type="ECO:0000313" key="1">
    <source>
        <dbReference type="EMBL" id="TWU47573.1"/>
    </source>
</evidence>
<sequence>MFLSAVAGGKWDHVYCTCGDVIARQLGKPMSGFRRDPRQVIETLMMRINAAYPASTIAGRGKDRLADWMIGRNPIDRLHFLDPISWRHFVQTNSASDRAFLMPEVTEPLSVTDRSQACEILGLRADARYVTCPGTIQDRKGIRELTRAFQASEVPDTHLVLIGKQTESMSDFFRQECQSLIKSGQLILSDRYVDPIEFDCLFTIADLVCVPYPRHLGSASILVRAAQSNRRILASQWGWIGWATNQFGLGRTCDVTNANDFSETLHSCLVDPDQIDAVSPLQEAFSRFHTRENHVAHWTAELCRRHGLPQRARIDFPNAMVEG</sequence>
<proteinExistence type="predicted"/>
<name>A0A5C6ECV4_9BACT</name>
<gene>
    <name evidence="1" type="ORF">Poly51_53730</name>
</gene>